<dbReference type="InterPro" id="IPR003593">
    <property type="entry name" value="AAA+_ATPase"/>
</dbReference>
<evidence type="ECO:0000256" key="2">
    <source>
        <dbReference type="ARBA" id="ARBA00022705"/>
    </source>
</evidence>
<reference evidence="7" key="2">
    <citation type="submission" date="2022-10" db="EMBL/GenBank/DDBJ databases">
        <authorList>
            <consortium name="ENA_rothamsted_submissions"/>
            <consortium name="culmorum"/>
            <person name="King R."/>
        </authorList>
    </citation>
    <scope>NUCLEOTIDE SEQUENCE</scope>
</reference>
<evidence type="ECO:0000256" key="3">
    <source>
        <dbReference type="ARBA" id="ARBA00022741"/>
    </source>
</evidence>
<dbReference type="GO" id="GO:0006261">
    <property type="term" value="P:DNA-templated DNA replication"/>
    <property type="evidence" value="ECO:0007669"/>
    <property type="project" value="TreeGrafter"/>
</dbReference>
<keyword evidence="2" id="KW-0235">DNA replication</keyword>
<dbReference type="Proteomes" id="UP001153620">
    <property type="component" value="Chromosome 2"/>
</dbReference>
<protein>
    <recommendedName>
        <fullName evidence="6">AAA+ ATPase domain-containing protein</fullName>
    </recommendedName>
</protein>
<dbReference type="CDD" id="cd00009">
    <property type="entry name" value="AAA"/>
    <property type="match status" value="1"/>
</dbReference>
<feature type="domain" description="AAA+ ATPase" evidence="6">
    <location>
        <begin position="136"/>
        <end position="258"/>
    </location>
</feature>
<dbReference type="PANTHER" id="PTHR13779:SF7">
    <property type="entry name" value="ATPASE WRNIP1"/>
    <property type="match status" value="1"/>
</dbReference>
<evidence type="ECO:0000256" key="1">
    <source>
        <dbReference type="ARBA" id="ARBA00008959"/>
    </source>
</evidence>
<dbReference type="GO" id="GO:0005634">
    <property type="term" value="C:nucleus"/>
    <property type="evidence" value="ECO:0007669"/>
    <property type="project" value="TreeGrafter"/>
</dbReference>
<dbReference type="Gene3D" id="1.20.272.10">
    <property type="match status" value="1"/>
</dbReference>
<dbReference type="PANTHER" id="PTHR13779">
    <property type="entry name" value="WERNER HELICASE-INTERACTING PROTEIN 1 FAMILY MEMBER"/>
    <property type="match status" value="1"/>
</dbReference>
<evidence type="ECO:0000259" key="6">
    <source>
        <dbReference type="SMART" id="SM00382"/>
    </source>
</evidence>
<dbReference type="EMBL" id="OU895878">
    <property type="protein sequence ID" value="CAG9802336.1"/>
    <property type="molecule type" value="Genomic_DNA"/>
</dbReference>
<dbReference type="InterPro" id="IPR032423">
    <property type="entry name" value="AAA_assoc_2"/>
</dbReference>
<feature type="region of interest" description="Disordered" evidence="5">
    <location>
        <begin position="34"/>
        <end position="98"/>
    </location>
</feature>
<dbReference type="SUPFAM" id="SSF52540">
    <property type="entry name" value="P-loop containing nucleoside triphosphate hydrolases"/>
    <property type="match status" value="1"/>
</dbReference>
<evidence type="ECO:0000256" key="5">
    <source>
        <dbReference type="SAM" id="MobiDB-lite"/>
    </source>
</evidence>
<dbReference type="GO" id="GO:0016887">
    <property type="term" value="F:ATP hydrolysis activity"/>
    <property type="evidence" value="ECO:0007669"/>
    <property type="project" value="InterPro"/>
</dbReference>
<keyword evidence="4" id="KW-0067">ATP-binding</keyword>
<dbReference type="FunFam" id="3.40.50.300:FF:000137">
    <property type="entry name" value="Replication-associated recombination protein A"/>
    <property type="match status" value="1"/>
</dbReference>
<dbReference type="Pfam" id="PF12002">
    <property type="entry name" value="MgsA_C"/>
    <property type="match status" value="1"/>
</dbReference>
<feature type="compositionally biased region" description="Polar residues" evidence="5">
    <location>
        <begin position="37"/>
        <end position="47"/>
    </location>
</feature>
<organism evidence="7 8">
    <name type="scientific">Chironomus riparius</name>
    <dbReference type="NCBI Taxonomy" id="315576"/>
    <lineage>
        <taxon>Eukaryota</taxon>
        <taxon>Metazoa</taxon>
        <taxon>Ecdysozoa</taxon>
        <taxon>Arthropoda</taxon>
        <taxon>Hexapoda</taxon>
        <taxon>Insecta</taxon>
        <taxon>Pterygota</taxon>
        <taxon>Neoptera</taxon>
        <taxon>Endopterygota</taxon>
        <taxon>Diptera</taxon>
        <taxon>Nematocera</taxon>
        <taxon>Chironomoidea</taxon>
        <taxon>Chironomidae</taxon>
        <taxon>Chironominae</taxon>
        <taxon>Chironomus</taxon>
    </lineage>
</organism>
<sequence length="526" mass="59202">MQSNLKKCDECAICQKKFPSDEIEEHVSQCFEKQSKKFQSSPASNKRSNTDKTYGIFNCTKKPKIEANESTGSDETARKSLDLSNKSTSSTKQKALKAPEAPLADIMRPTNFSDYFGQDKAIGENSIIRNLLKNNTVNSCIFYGAPGCGKTTLAKIIFNHCNQHKEMFRFVSMSACTTNVSEVKEAIKQAKSYRETFKKQTILFMDEIHRFNKLQQDTFLPHIENGTIILLGATTENPSFSLNNALLSRCRVIILDKLKSEDIVKILRRALSHFDAIEVPENVDKNVDDFVQNLDIIPKITITDTCLKWIADTSDGDARIALNSLEMCMKQSGAEKSDDIKMITLKDIRDNIKRTHLLYDRAGDQHYDIISALHKSIRASDDNASLYWVTRMIEAGEDPRFICRRLIRAASEDIGLADPQALILATSTMQAVEKIGMPESDCILAQLAVYLARAPKSTESYHAMLKCKEQIKNTEGPMPAVPIHLRNAPTKFMKSLGYGNGYNTFHKDESGLNYLPEELEGINFFE</sequence>
<proteinExistence type="inferred from homology"/>
<dbReference type="GO" id="GO:0005524">
    <property type="term" value="F:ATP binding"/>
    <property type="evidence" value="ECO:0007669"/>
    <property type="project" value="UniProtKB-KW"/>
</dbReference>
<dbReference type="Gene3D" id="1.10.8.60">
    <property type="match status" value="1"/>
</dbReference>
<evidence type="ECO:0000313" key="8">
    <source>
        <dbReference type="Proteomes" id="UP001153620"/>
    </source>
</evidence>
<keyword evidence="8" id="KW-1185">Reference proteome</keyword>
<dbReference type="CDD" id="cd18139">
    <property type="entry name" value="HLD_clamp_RarA"/>
    <property type="match status" value="1"/>
</dbReference>
<dbReference type="Pfam" id="PF00004">
    <property type="entry name" value="AAA"/>
    <property type="match status" value="1"/>
</dbReference>
<dbReference type="AlphaFoldDB" id="A0A9N9RRM5"/>
<name>A0A9N9RRM5_9DIPT</name>
<dbReference type="InterPro" id="IPR008921">
    <property type="entry name" value="DNA_pol3_clamp-load_cplx_C"/>
</dbReference>
<feature type="compositionally biased region" description="Polar residues" evidence="5">
    <location>
        <begin position="82"/>
        <end position="93"/>
    </location>
</feature>
<dbReference type="FunFam" id="1.20.272.10:FF:000001">
    <property type="entry name" value="Putative AAA family ATPase"/>
    <property type="match status" value="1"/>
</dbReference>
<gene>
    <name evidence="7" type="ORF">CHIRRI_LOCUS5248</name>
</gene>
<dbReference type="GO" id="GO:0017116">
    <property type="term" value="F:single-stranded DNA helicase activity"/>
    <property type="evidence" value="ECO:0007669"/>
    <property type="project" value="TreeGrafter"/>
</dbReference>
<dbReference type="InterPro" id="IPR003959">
    <property type="entry name" value="ATPase_AAA_core"/>
</dbReference>
<evidence type="ECO:0000313" key="7">
    <source>
        <dbReference type="EMBL" id="CAG9802336.1"/>
    </source>
</evidence>
<dbReference type="GO" id="GO:0008047">
    <property type="term" value="F:enzyme activator activity"/>
    <property type="evidence" value="ECO:0007669"/>
    <property type="project" value="TreeGrafter"/>
</dbReference>
<dbReference type="GO" id="GO:0003677">
    <property type="term" value="F:DNA binding"/>
    <property type="evidence" value="ECO:0007669"/>
    <property type="project" value="InterPro"/>
</dbReference>
<dbReference type="Gene3D" id="3.40.50.300">
    <property type="entry name" value="P-loop containing nucleotide triphosphate hydrolases"/>
    <property type="match status" value="1"/>
</dbReference>
<dbReference type="GO" id="GO:0000731">
    <property type="term" value="P:DNA synthesis involved in DNA repair"/>
    <property type="evidence" value="ECO:0007669"/>
    <property type="project" value="TreeGrafter"/>
</dbReference>
<dbReference type="SUPFAM" id="SSF48019">
    <property type="entry name" value="post-AAA+ oligomerization domain-like"/>
    <property type="match status" value="1"/>
</dbReference>
<evidence type="ECO:0000256" key="4">
    <source>
        <dbReference type="ARBA" id="ARBA00022840"/>
    </source>
</evidence>
<dbReference type="Pfam" id="PF16193">
    <property type="entry name" value="AAA_assoc_2"/>
    <property type="match status" value="1"/>
</dbReference>
<dbReference type="InterPro" id="IPR027417">
    <property type="entry name" value="P-loop_NTPase"/>
</dbReference>
<keyword evidence="3" id="KW-0547">Nucleotide-binding</keyword>
<dbReference type="OrthoDB" id="10265467at2759"/>
<dbReference type="InterPro" id="IPR051314">
    <property type="entry name" value="AAA_ATPase_RarA/MGS1/WRNIP1"/>
</dbReference>
<dbReference type="InterPro" id="IPR021886">
    <property type="entry name" value="MgsA_C"/>
</dbReference>
<dbReference type="SMART" id="SM00382">
    <property type="entry name" value="AAA"/>
    <property type="match status" value="1"/>
</dbReference>
<dbReference type="Gene3D" id="1.10.3710.10">
    <property type="entry name" value="DNA polymerase III clamp loader subunits, C-terminal domain"/>
    <property type="match status" value="1"/>
</dbReference>
<accession>A0A9N9RRM5</accession>
<reference evidence="7" key="1">
    <citation type="submission" date="2022-01" db="EMBL/GenBank/DDBJ databases">
        <authorList>
            <person name="King R."/>
        </authorList>
    </citation>
    <scope>NUCLEOTIDE SEQUENCE</scope>
</reference>
<comment type="similarity">
    <text evidence="1">Belongs to the AAA ATPase family. RarA/MGS1/WRNIP1 subfamily.</text>
</comment>